<dbReference type="Proteomes" id="UP000274458">
    <property type="component" value="Chromosome"/>
</dbReference>
<feature type="binding site" evidence="6">
    <location>
        <begin position="184"/>
        <end position="189"/>
    </location>
    <ligand>
        <name>NAD(+)</name>
        <dbReference type="ChEBI" id="CHEBI:57540"/>
    </ligand>
</feature>
<evidence type="ECO:0000313" key="7">
    <source>
        <dbReference type="EMBL" id="AZP36335.1"/>
    </source>
</evidence>
<keyword evidence="4 6" id="KW-0520">NAD</keyword>
<evidence type="ECO:0000313" key="8">
    <source>
        <dbReference type="Proteomes" id="UP000274458"/>
    </source>
</evidence>
<evidence type="ECO:0000256" key="5">
    <source>
        <dbReference type="ARBA" id="ARBA00047925"/>
    </source>
</evidence>
<comment type="caution">
    <text evidence="6">Lacks conserved residue(s) required for the propagation of feature annotation.</text>
</comment>
<dbReference type="GO" id="GO:0003951">
    <property type="term" value="F:NAD+ kinase activity"/>
    <property type="evidence" value="ECO:0007669"/>
    <property type="project" value="UniProtKB-UniRule"/>
</dbReference>
<comment type="function">
    <text evidence="6">Involved in the regulation of the intracellular balance of NAD and NADP, and is a key enzyme in the biosynthesis of NADP. Catalyzes specifically the phosphorylation on 2'-hydroxyl of the adenosine moiety of NAD to yield NADP.</text>
</comment>
<dbReference type="SUPFAM" id="SSF111331">
    <property type="entry name" value="NAD kinase/diacylglycerol kinase-like"/>
    <property type="match status" value="1"/>
</dbReference>
<gene>
    <name evidence="7" type="primary">ppnK</name>
    <name evidence="6" type="synonym">nadK</name>
    <name evidence="7" type="ORF">C3B56_00238</name>
</gene>
<feature type="binding site" evidence="6">
    <location>
        <position position="171"/>
    </location>
    <ligand>
        <name>NAD(+)</name>
        <dbReference type="ChEBI" id="CHEBI:57540"/>
    </ligand>
</feature>
<feature type="binding site" evidence="6">
    <location>
        <position position="173"/>
    </location>
    <ligand>
        <name>NAD(+)</name>
        <dbReference type="ChEBI" id="CHEBI:57540"/>
    </ligand>
</feature>
<dbReference type="AlphaFoldDB" id="A0A3S5HNX7"/>
<comment type="similarity">
    <text evidence="6">Belongs to the NAD kinase family.</text>
</comment>
<comment type="catalytic activity">
    <reaction evidence="5 6">
        <text>NAD(+) + ATP = ADP + NADP(+) + H(+)</text>
        <dbReference type="Rhea" id="RHEA:18629"/>
        <dbReference type="ChEBI" id="CHEBI:15378"/>
        <dbReference type="ChEBI" id="CHEBI:30616"/>
        <dbReference type="ChEBI" id="CHEBI:57540"/>
        <dbReference type="ChEBI" id="CHEBI:58349"/>
        <dbReference type="ChEBI" id="CHEBI:456216"/>
        <dbReference type="EC" id="2.7.1.23"/>
    </reaction>
</comment>
<dbReference type="KEGG" id="aade:C3B56_00238"/>
<feature type="binding site" evidence="6">
    <location>
        <begin position="143"/>
        <end position="144"/>
    </location>
    <ligand>
        <name>NAD(+)</name>
        <dbReference type="ChEBI" id="CHEBI:57540"/>
    </ligand>
</feature>
<dbReference type="Gene3D" id="2.60.200.30">
    <property type="entry name" value="Probable inorganic polyphosphate/atp-NAD kinase, domain 2"/>
    <property type="match status" value="1"/>
</dbReference>
<evidence type="ECO:0000256" key="1">
    <source>
        <dbReference type="ARBA" id="ARBA00022679"/>
    </source>
</evidence>
<dbReference type="HAMAP" id="MF_00361">
    <property type="entry name" value="NAD_kinase"/>
    <property type="match status" value="1"/>
</dbReference>
<sequence>MTKIFHNIGILGSINHNNVFKIYVLINNFLKKNGYKVFFEMSIANKFKFKNIKNIKEIGKFCDLAIIIGGDGNILGASKYLLSCNIKIIGINLGNLGFLADIEPYNIEKKLKIILSGNYIKEKKFLLEAYEFNNLKKIGTSLNEVVLNSKNITKTINFKVYINEKFAFSQKSDGLIISTPTGSTAYSLSIGGPIIMTSLNVIELIPIFPHTLSSRPLIISNKNKIRIKFEQNYENIQIIFDNQVIKSIDSKQDILINCNKNFLNFIHPYNYDYFKILISKLGWSKNLF</sequence>
<keyword evidence="2 6" id="KW-0418">Kinase</keyword>
<dbReference type="RefSeq" id="WP_126071605.1">
    <property type="nucleotide sequence ID" value="NZ_CP026513.1"/>
</dbReference>
<accession>A0A3S5HNX7</accession>
<dbReference type="PANTHER" id="PTHR20275">
    <property type="entry name" value="NAD KINASE"/>
    <property type="match status" value="1"/>
</dbReference>
<reference evidence="7 8" key="1">
    <citation type="journal article" date="2018" name="Genome Biol. Evol.">
        <title>Partnering With a Pest: Genomes of Hemlock Woolly Adelgid Symbionts Reveal Atypical Nutritional Provisioning Patterns in Dual-Obligate Bacteria.</title>
        <authorList>
            <person name="Weglarz K.M."/>
            <person name="Havill N.P."/>
            <person name="Burke G.R."/>
            <person name="von Dohlen C.D."/>
        </authorList>
    </citation>
    <scope>NUCLEOTIDE SEQUENCE [LARGE SCALE GENOMIC DNA]</scope>
    <source>
        <strain evidence="7">ENA</strain>
    </source>
</reference>
<evidence type="ECO:0000256" key="4">
    <source>
        <dbReference type="ARBA" id="ARBA00023027"/>
    </source>
</evidence>
<keyword evidence="6" id="KW-0547">Nucleotide-binding</keyword>
<organism evidence="7 8">
    <name type="scientific">Candidatus Annandia adelgestsuga</name>
    <dbReference type="NCBI Taxonomy" id="1302411"/>
    <lineage>
        <taxon>Bacteria</taxon>
        <taxon>Pseudomonadati</taxon>
        <taxon>Pseudomonadota</taxon>
        <taxon>Gammaproteobacteria</taxon>
        <taxon>Enterobacterales</taxon>
        <taxon>Enterobacteriaceae</taxon>
        <taxon>Candidatus Annandia</taxon>
    </lineage>
</organism>
<keyword evidence="6" id="KW-0067">ATP-binding</keyword>
<feature type="binding site" evidence="6">
    <location>
        <begin position="71"/>
        <end position="72"/>
    </location>
    <ligand>
        <name>NAD(+)</name>
        <dbReference type="ChEBI" id="CHEBI:57540"/>
    </ligand>
</feature>
<feature type="active site" description="Proton acceptor" evidence="6">
    <location>
        <position position="71"/>
    </location>
</feature>
<evidence type="ECO:0000256" key="2">
    <source>
        <dbReference type="ARBA" id="ARBA00022777"/>
    </source>
</evidence>
<dbReference type="GO" id="GO:0046872">
    <property type="term" value="F:metal ion binding"/>
    <property type="evidence" value="ECO:0007669"/>
    <property type="project" value="UniProtKB-UniRule"/>
</dbReference>
<dbReference type="EMBL" id="CP026513">
    <property type="protein sequence ID" value="AZP36335.1"/>
    <property type="molecule type" value="Genomic_DNA"/>
</dbReference>
<dbReference type="Gene3D" id="3.40.50.10330">
    <property type="entry name" value="Probable inorganic polyphosphate/atp-NAD kinase, domain 1"/>
    <property type="match status" value="1"/>
</dbReference>
<dbReference type="GO" id="GO:0019674">
    <property type="term" value="P:NAD+ metabolic process"/>
    <property type="evidence" value="ECO:0007669"/>
    <property type="project" value="InterPro"/>
</dbReference>
<dbReference type="GO" id="GO:0006741">
    <property type="term" value="P:NADP+ biosynthetic process"/>
    <property type="evidence" value="ECO:0007669"/>
    <property type="project" value="UniProtKB-UniRule"/>
</dbReference>
<proteinExistence type="inferred from homology"/>
<feature type="binding site" evidence="6">
    <location>
        <position position="154"/>
    </location>
    <ligand>
        <name>NAD(+)</name>
        <dbReference type="ChEBI" id="CHEBI:57540"/>
    </ligand>
</feature>
<dbReference type="GO" id="GO:0051287">
    <property type="term" value="F:NAD binding"/>
    <property type="evidence" value="ECO:0007669"/>
    <property type="project" value="UniProtKB-ARBA"/>
</dbReference>
<keyword evidence="1 6" id="KW-0808">Transferase</keyword>
<dbReference type="InterPro" id="IPR017437">
    <property type="entry name" value="ATP-NAD_kinase_PpnK-typ_C"/>
</dbReference>
<name>A0A3S5HNX7_9ENTR</name>
<dbReference type="InterPro" id="IPR017438">
    <property type="entry name" value="ATP-NAD_kinase_N"/>
</dbReference>
<keyword evidence="8" id="KW-1185">Reference proteome</keyword>
<keyword evidence="6" id="KW-0963">Cytoplasm</keyword>
<dbReference type="InterPro" id="IPR002504">
    <property type="entry name" value="NADK"/>
</dbReference>
<feature type="binding site" evidence="6">
    <location>
        <position position="243"/>
    </location>
    <ligand>
        <name>NAD(+)</name>
        <dbReference type="ChEBI" id="CHEBI:57540"/>
    </ligand>
</feature>
<dbReference type="EC" id="2.7.1.23" evidence="6"/>
<comment type="cofactor">
    <cofactor evidence="6">
        <name>a divalent metal cation</name>
        <dbReference type="ChEBI" id="CHEBI:60240"/>
    </cofactor>
</comment>
<protein>
    <recommendedName>
        <fullName evidence="6">NAD kinase</fullName>
        <ecNumber evidence="6">2.7.1.23</ecNumber>
    </recommendedName>
    <alternativeName>
        <fullName evidence="6">ATP-dependent NAD kinase</fullName>
    </alternativeName>
</protein>
<dbReference type="Pfam" id="PF01513">
    <property type="entry name" value="NAD_kinase"/>
    <property type="match status" value="1"/>
</dbReference>
<dbReference type="Pfam" id="PF20143">
    <property type="entry name" value="NAD_kinase_C"/>
    <property type="match status" value="1"/>
</dbReference>
<comment type="subcellular location">
    <subcellularLocation>
        <location evidence="6">Cytoplasm</location>
    </subcellularLocation>
</comment>
<dbReference type="InterPro" id="IPR016064">
    <property type="entry name" value="NAD/diacylglycerol_kinase_sf"/>
</dbReference>
<dbReference type="PANTHER" id="PTHR20275:SF0">
    <property type="entry name" value="NAD KINASE"/>
    <property type="match status" value="1"/>
</dbReference>
<evidence type="ECO:0000256" key="3">
    <source>
        <dbReference type="ARBA" id="ARBA00022857"/>
    </source>
</evidence>
<keyword evidence="3 6" id="KW-0521">NADP</keyword>
<evidence type="ECO:0000256" key="6">
    <source>
        <dbReference type="HAMAP-Rule" id="MF_00361"/>
    </source>
</evidence>
<dbReference type="OrthoDB" id="9774737at2"/>
<dbReference type="GO" id="GO:0005524">
    <property type="term" value="F:ATP binding"/>
    <property type="evidence" value="ECO:0007669"/>
    <property type="project" value="UniProtKB-KW"/>
</dbReference>
<dbReference type="GO" id="GO:0005737">
    <property type="term" value="C:cytoplasm"/>
    <property type="evidence" value="ECO:0007669"/>
    <property type="project" value="UniProtKB-SubCell"/>
</dbReference>